<dbReference type="InterPro" id="IPR009057">
    <property type="entry name" value="Homeodomain-like_sf"/>
</dbReference>
<dbReference type="Gene3D" id="1.10.10.60">
    <property type="entry name" value="Homeodomain-like"/>
    <property type="match status" value="1"/>
</dbReference>
<feature type="compositionally biased region" description="Basic and acidic residues" evidence="3">
    <location>
        <begin position="468"/>
        <end position="501"/>
    </location>
</feature>
<dbReference type="InterPro" id="IPR036427">
    <property type="entry name" value="Bromodomain-like_sf"/>
</dbReference>
<protein>
    <recommendedName>
        <fullName evidence="4">Bromo domain-containing protein</fullName>
    </recommendedName>
</protein>
<evidence type="ECO:0000256" key="2">
    <source>
        <dbReference type="PROSITE-ProRule" id="PRU00035"/>
    </source>
</evidence>
<feature type="compositionally biased region" description="Basic and acidic residues" evidence="3">
    <location>
        <begin position="162"/>
        <end position="194"/>
    </location>
</feature>
<feature type="domain" description="Bromo" evidence="4">
    <location>
        <begin position="332"/>
        <end position="403"/>
    </location>
</feature>
<feature type="compositionally biased region" description="Basic and acidic residues" evidence="3">
    <location>
        <begin position="252"/>
        <end position="265"/>
    </location>
</feature>
<dbReference type="InterPro" id="IPR001487">
    <property type="entry name" value="Bromodomain"/>
</dbReference>
<feature type="compositionally biased region" description="Basic and acidic residues" evidence="3">
    <location>
        <begin position="201"/>
        <end position="214"/>
    </location>
</feature>
<proteinExistence type="predicted"/>
<dbReference type="Gramene" id="Manes.06G169700.1.v8.1">
    <property type="protein sequence ID" value="Manes.06G169700.1.v8.1.CDS"/>
    <property type="gene ID" value="Manes.06G169700.v8.1"/>
</dbReference>
<evidence type="ECO:0000256" key="3">
    <source>
        <dbReference type="SAM" id="MobiDB-lite"/>
    </source>
</evidence>
<gene>
    <name evidence="5" type="ORF">MANES_06G169700v8</name>
</gene>
<feature type="region of interest" description="Disordered" evidence="3">
    <location>
        <begin position="420"/>
        <end position="678"/>
    </location>
</feature>
<dbReference type="SUPFAM" id="SSF46689">
    <property type="entry name" value="Homeodomain-like"/>
    <property type="match status" value="1"/>
</dbReference>
<dbReference type="Gene3D" id="1.20.920.10">
    <property type="entry name" value="Bromodomain-like"/>
    <property type="match status" value="1"/>
</dbReference>
<evidence type="ECO:0000256" key="1">
    <source>
        <dbReference type="ARBA" id="ARBA00023117"/>
    </source>
</evidence>
<dbReference type="PANTHER" id="PTHR37888:SF8">
    <property type="entry name" value="HISTONE-LYSINE N-METHYLTRANSFERASE, H3 LYSINE-79 SPECIFIC-LIKE"/>
    <property type="match status" value="1"/>
</dbReference>
<dbReference type="OrthoDB" id="1742084at2759"/>
<dbReference type="InterPro" id="IPR001005">
    <property type="entry name" value="SANT/Myb"/>
</dbReference>
<evidence type="ECO:0000259" key="4">
    <source>
        <dbReference type="PROSITE" id="PS50014"/>
    </source>
</evidence>
<evidence type="ECO:0000313" key="5">
    <source>
        <dbReference type="EMBL" id="OAY48592.1"/>
    </source>
</evidence>
<dbReference type="AlphaFoldDB" id="A0A2C9VRJ2"/>
<dbReference type="SMR" id="A0A2C9VRJ2"/>
<feature type="compositionally biased region" description="Basic and acidic residues" evidence="3">
    <location>
        <begin position="221"/>
        <end position="232"/>
    </location>
</feature>
<feature type="compositionally biased region" description="Gly residues" evidence="3">
    <location>
        <begin position="286"/>
        <end position="297"/>
    </location>
</feature>
<feature type="compositionally biased region" description="Basic and acidic residues" evidence="3">
    <location>
        <begin position="112"/>
        <end position="127"/>
    </location>
</feature>
<dbReference type="EMBL" id="CM004392">
    <property type="protein sequence ID" value="OAY48592.1"/>
    <property type="molecule type" value="Genomic_DNA"/>
</dbReference>
<dbReference type="PANTHER" id="PTHR37888">
    <property type="entry name" value="DNA-BINDING BROMODOMAIN-CONTAINING PROTEIN"/>
    <property type="match status" value="1"/>
</dbReference>
<name>A0A2C9VRJ2_MANES</name>
<comment type="caution">
    <text evidence="5">The sequence shown here is derived from an EMBL/GenBank/DDBJ whole genome shotgun (WGS) entry which is preliminary data.</text>
</comment>
<dbReference type="OMA" id="SFTPQLC"/>
<dbReference type="CDD" id="cd00167">
    <property type="entry name" value="SANT"/>
    <property type="match status" value="1"/>
</dbReference>
<dbReference type="SMART" id="SM00717">
    <property type="entry name" value="SANT"/>
    <property type="match status" value="1"/>
</dbReference>
<evidence type="ECO:0000313" key="6">
    <source>
        <dbReference type="Proteomes" id="UP000091857"/>
    </source>
</evidence>
<dbReference type="CDD" id="cd04369">
    <property type="entry name" value="Bromodomain"/>
    <property type="match status" value="1"/>
</dbReference>
<reference evidence="6" key="1">
    <citation type="journal article" date="2016" name="Nat. Biotechnol.">
        <title>Sequencing wild and cultivated cassava and related species reveals extensive interspecific hybridization and genetic diversity.</title>
        <authorList>
            <person name="Bredeson J.V."/>
            <person name="Lyons J.B."/>
            <person name="Prochnik S.E."/>
            <person name="Wu G.A."/>
            <person name="Ha C.M."/>
            <person name="Edsinger-Gonzales E."/>
            <person name="Grimwood J."/>
            <person name="Schmutz J."/>
            <person name="Rabbi I.Y."/>
            <person name="Egesi C."/>
            <person name="Nauluvula P."/>
            <person name="Lebot V."/>
            <person name="Ndunguru J."/>
            <person name="Mkamilo G."/>
            <person name="Bart R.S."/>
            <person name="Setter T.L."/>
            <person name="Gleadow R.M."/>
            <person name="Kulakow P."/>
            <person name="Ferguson M.E."/>
            <person name="Rounsley S."/>
            <person name="Rokhsar D.S."/>
        </authorList>
    </citation>
    <scope>NUCLEOTIDE SEQUENCE [LARGE SCALE GENOMIC DNA]</scope>
    <source>
        <strain evidence="6">cv. AM560-2</strain>
    </source>
</reference>
<sequence length="678" mass="75556">MAMEHQSTVQPWGTLEELLLACAVNRHGTQCWDSIAVEVQNRTTNLSSLTSQNCIDKFNDLKRRFMPPNDTSSSLVPMVDELRRIRMEELRREVQRHDMSIVSLQLKVKRLEDERESSLREGVDLARETGTSPEMIVGKSAAGNESGDDRSFNESNSTGQQKAERTTVMDRNDTVNGKPDIKPEPAITNEKDPVRAGSDPEAERNWSHNGTLREVDDDENDKIPTNKKEPEIKMSQTTGGLGESNELGESVGESKREDKEEKKQNSDVQSSASLSLKTKKRRLKGIAGGRNGVGVGSSSGEEPEGGDEVSPATKRVPAVKSEPLLKFLGIIWSHRLSSVFERRLQSQESEGYKKLIRQHIDLKMIQCRLDKGAYSACVQKFFRDLLLLFNNAITFFGKNSPESVAASELISIVRKEMTKKLQKPKPEPVTVKPEPRQQPVSFPRSNKSSSTLVVCGKGNSVKATSENATKKVDKKDRGGEDKPKVNEKKIEGSFIKIEEKGIRKKRTKERSVSSHRNSNTTKNDGEIKHQYGGNELSSHDALEMKVERKGSSTRKRQGAASFLKRMKQNSPSKVTDNDEEDDSSEDERKDGNGKGKGKGKEENVRRGRNRDGISERVTRSSRGRGAREESGKAKRIGRPPKKQAESTVESDGPRKRGRDNGGPDVEVGSGRARKRSRR</sequence>
<keyword evidence="1 2" id="KW-0103">Bromodomain</keyword>
<dbReference type="Pfam" id="PF00249">
    <property type="entry name" value="Myb_DNA-binding"/>
    <property type="match status" value="1"/>
</dbReference>
<dbReference type="Pfam" id="PF00439">
    <property type="entry name" value="Bromodomain"/>
    <property type="match status" value="1"/>
</dbReference>
<organism evidence="5 6">
    <name type="scientific">Manihot esculenta</name>
    <name type="common">Cassava</name>
    <name type="synonym">Jatropha manihot</name>
    <dbReference type="NCBI Taxonomy" id="3983"/>
    <lineage>
        <taxon>Eukaryota</taxon>
        <taxon>Viridiplantae</taxon>
        <taxon>Streptophyta</taxon>
        <taxon>Embryophyta</taxon>
        <taxon>Tracheophyta</taxon>
        <taxon>Spermatophyta</taxon>
        <taxon>Magnoliopsida</taxon>
        <taxon>eudicotyledons</taxon>
        <taxon>Gunneridae</taxon>
        <taxon>Pentapetalae</taxon>
        <taxon>rosids</taxon>
        <taxon>fabids</taxon>
        <taxon>Malpighiales</taxon>
        <taxon>Euphorbiaceae</taxon>
        <taxon>Crotonoideae</taxon>
        <taxon>Manihoteae</taxon>
        <taxon>Manihot</taxon>
    </lineage>
</organism>
<dbReference type="SUPFAM" id="SSF47370">
    <property type="entry name" value="Bromodomain"/>
    <property type="match status" value="1"/>
</dbReference>
<feature type="compositionally biased region" description="Basic and acidic residues" evidence="3">
    <location>
        <begin position="651"/>
        <end position="661"/>
    </location>
</feature>
<feature type="compositionally biased region" description="Basic and acidic residues" evidence="3">
    <location>
        <begin position="586"/>
        <end position="618"/>
    </location>
</feature>
<dbReference type="PROSITE" id="PS50014">
    <property type="entry name" value="BROMODOMAIN_2"/>
    <property type="match status" value="1"/>
</dbReference>
<feature type="compositionally biased region" description="Basic and acidic residues" evidence="3">
    <location>
        <begin position="537"/>
        <end position="550"/>
    </location>
</feature>
<feature type="region of interest" description="Disordered" evidence="3">
    <location>
        <begin position="112"/>
        <end position="313"/>
    </location>
</feature>
<feature type="compositionally biased region" description="Polar residues" evidence="3">
    <location>
        <begin position="438"/>
        <end position="452"/>
    </location>
</feature>
<dbReference type="SMART" id="SM00297">
    <property type="entry name" value="BROMO"/>
    <property type="match status" value="1"/>
</dbReference>
<accession>A0A2C9VRJ2</accession>
<keyword evidence="6" id="KW-1185">Reference proteome</keyword>
<dbReference type="Proteomes" id="UP000091857">
    <property type="component" value="Chromosome 6"/>
</dbReference>